<proteinExistence type="predicted"/>
<dbReference type="EMBL" id="JAUKUC010000001">
    <property type="protein sequence ID" value="MDO1511152.1"/>
    <property type="molecule type" value="Genomic_DNA"/>
</dbReference>
<dbReference type="Proteomes" id="UP001168579">
    <property type="component" value="Unassembled WGS sequence"/>
</dbReference>
<protein>
    <recommendedName>
        <fullName evidence="3">DUF4168 domain-containing protein</fullName>
    </recommendedName>
</protein>
<reference evidence="1" key="1">
    <citation type="journal article" date="2014" name="Int. J. Syst. Evol. Microbiol.">
        <title>Complete genome of a new Firmicutes species belonging to the dominant human colonic microbiota ('Ruminococcus bicirculans') reveals two chromosomes and a selective capacity to utilize plant glucans.</title>
        <authorList>
            <consortium name="NISC Comparative Sequencing Program"/>
            <person name="Wegmann U."/>
            <person name="Louis P."/>
            <person name="Goesmann A."/>
            <person name="Henrissat B."/>
            <person name="Duncan S.H."/>
            <person name="Flint H.J."/>
        </authorList>
    </citation>
    <scope>NUCLEOTIDE SEQUENCE</scope>
    <source>
        <strain evidence="1">CECT 8869</strain>
    </source>
</reference>
<gene>
    <name evidence="1" type="ORF">Q2T41_00560</name>
</gene>
<name>A0ABT8RL12_9FLAO</name>
<evidence type="ECO:0000313" key="1">
    <source>
        <dbReference type="EMBL" id="MDO1511152.1"/>
    </source>
</evidence>
<organism evidence="1 2">
    <name type="scientific">Maribacter confluentis</name>
    <dbReference type="NCBI Taxonomy" id="1656093"/>
    <lineage>
        <taxon>Bacteria</taxon>
        <taxon>Pseudomonadati</taxon>
        <taxon>Bacteroidota</taxon>
        <taxon>Flavobacteriia</taxon>
        <taxon>Flavobacteriales</taxon>
        <taxon>Flavobacteriaceae</taxon>
        <taxon>Maribacter</taxon>
    </lineage>
</organism>
<dbReference type="RefSeq" id="WP_304434208.1">
    <property type="nucleotide sequence ID" value="NZ_JAUKUC010000001.1"/>
</dbReference>
<accession>A0ABT8RL12</accession>
<evidence type="ECO:0000313" key="2">
    <source>
        <dbReference type="Proteomes" id="UP001168579"/>
    </source>
</evidence>
<sequence length="117" mass="13501">MKNITLFGVVVVGFFVGIHTTQAQDTVMVKSYVKKRTLLNQFESDFVLPASKRIALKQSRIAYQYHTKEILDTLDISDRKRKRLIEELKRNPFSERIQEVIANEQETKEATSSVAPE</sequence>
<reference evidence="1" key="2">
    <citation type="submission" date="2023-06" db="EMBL/GenBank/DDBJ databases">
        <authorList>
            <person name="Lucena T."/>
            <person name="Sun Q."/>
        </authorList>
    </citation>
    <scope>NUCLEOTIDE SEQUENCE</scope>
    <source>
        <strain evidence="1">CECT 8869</strain>
    </source>
</reference>
<keyword evidence="2" id="KW-1185">Reference proteome</keyword>
<evidence type="ECO:0008006" key="3">
    <source>
        <dbReference type="Google" id="ProtNLM"/>
    </source>
</evidence>
<comment type="caution">
    <text evidence="1">The sequence shown here is derived from an EMBL/GenBank/DDBJ whole genome shotgun (WGS) entry which is preliminary data.</text>
</comment>